<keyword evidence="2" id="KW-1185">Reference proteome</keyword>
<comment type="caution">
    <text evidence="1">The sequence shown here is derived from an EMBL/GenBank/DDBJ whole genome shotgun (WGS) entry which is preliminary data.</text>
</comment>
<organism evidence="1 2">
    <name type="scientific">Populus alba</name>
    <name type="common">White poplar</name>
    <dbReference type="NCBI Taxonomy" id="43335"/>
    <lineage>
        <taxon>Eukaryota</taxon>
        <taxon>Viridiplantae</taxon>
        <taxon>Streptophyta</taxon>
        <taxon>Embryophyta</taxon>
        <taxon>Tracheophyta</taxon>
        <taxon>Spermatophyta</taxon>
        <taxon>Magnoliopsida</taxon>
        <taxon>eudicotyledons</taxon>
        <taxon>Gunneridae</taxon>
        <taxon>Pentapetalae</taxon>
        <taxon>rosids</taxon>
        <taxon>fabids</taxon>
        <taxon>Malpighiales</taxon>
        <taxon>Salicaceae</taxon>
        <taxon>Saliceae</taxon>
        <taxon>Populus</taxon>
    </lineage>
</organism>
<name>A0ACC4BPL8_POPAL</name>
<proteinExistence type="predicted"/>
<reference evidence="1 2" key="1">
    <citation type="journal article" date="2024" name="Plant Biotechnol. J.">
        <title>Genome and CRISPR/Cas9 system of a widespread forest tree (Populus alba) in the world.</title>
        <authorList>
            <person name="Liu Y.J."/>
            <person name="Jiang P.F."/>
            <person name="Han X.M."/>
            <person name="Li X.Y."/>
            <person name="Wang H.M."/>
            <person name="Wang Y.J."/>
            <person name="Wang X.X."/>
            <person name="Zeng Q.Y."/>
        </authorList>
    </citation>
    <scope>NUCLEOTIDE SEQUENCE [LARGE SCALE GENOMIC DNA]</scope>
    <source>
        <strain evidence="2">cv. PAL-ZL1</strain>
    </source>
</reference>
<dbReference type="EMBL" id="RCHU02000009">
    <property type="protein sequence ID" value="KAL3580550.1"/>
    <property type="molecule type" value="Genomic_DNA"/>
</dbReference>
<evidence type="ECO:0000313" key="1">
    <source>
        <dbReference type="EMBL" id="KAL3580550.1"/>
    </source>
</evidence>
<sequence>MCSVESARKAETEKEGEDSGFVVVIEVEEGGLVEVGRDLFQVEEVEKQGDKGWKVGVVWLRSGVFSSGIIISANDSGEITIDLITSMGWHWFGLRCNCFVNYWVSQGNKWCDFCKIFISNNPTSIRNHELGQRHKDNVAKKLDSMRKDNIAKEKQQKEAARALEQIEARANRSYQKDVANLKEASSLRALDIQEDGQEKWDYDSTSGYYYNQSNGLHYDPNSGFYYSDAIGKWVTQEEAYAAVQISSGSRNKESSFKKPLPASAVSSVKENKVAAQSGPPPGPVVSASLNPRRSVKGAPSKFAVNKRKRPDEKPKAVSVEEKAALKAREAARKRIWSFTQQQMEHNGNFFCNLHKVAVHSVSGYKLVFYCHLLLYEECQLSYVRSLFPSVKRWEWRHVTPVPFG</sequence>
<dbReference type="Proteomes" id="UP000309997">
    <property type="component" value="Unassembled WGS sequence"/>
</dbReference>
<accession>A0ACC4BPL8</accession>
<gene>
    <name evidence="1" type="ORF">D5086_018385</name>
</gene>
<protein>
    <submittedName>
        <fullName evidence="1">Uncharacterized protein</fullName>
    </submittedName>
</protein>
<evidence type="ECO:0000313" key="2">
    <source>
        <dbReference type="Proteomes" id="UP000309997"/>
    </source>
</evidence>